<dbReference type="Pfam" id="PF07676">
    <property type="entry name" value="PD40"/>
    <property type="match status" value="5"/>
</dbReference>
<dbReference type="Gene3D" id="2.120.10.30">
    <property type="entry name" value="TolB, C-terminal domain"/>
    <property type="match status" value="1"/>
</dbReference>
<name>A0AA88AS52_FICCA</name>
<accession>A0AA88AS52</accession>
<comment type="caution">
    <text evidence="1">The sequence shown here is derived from an EMBL/GenBank/DDBJ whole genome shotgun (WGS) entry which is preliminary data.</text>
</comment>
<proteinExistence type="predicted"/>
<gene>
    <name evidence="1" type="ORF">TIFTF001_015105</name>
</gene>
<reference evidence="1" key="1">
    <citation type="submission" date="2023-07" db="EMBL/GenBank/DDBJ databases">
        <title>draft genome sequence of fig (Ficus carica).</title>
        <authorList>
            <person name="Takahashi T."/>
            <person name="Nishimura K."/>
        </authorList>
    </citation>
    <scope>NUCLEOTIDE SEQUENCE</scope>
</reference>
<protein>
    <submittedName>
        <fullName evidence="1">Uncharacterized protein</fullName>
    </submittedName>
</protein>
<dbReference type="InterPro" id="IPR011042">
    <property type="entry name" value="6-blade_b-propeller_TolB-like"/>
</dbReference>
<dbReference type="EMBL" id="BTGU01000021">
    <property type="protein sequence ID" value="GMN45921.1"/>
    <property type="molecule type" value="Genomic_DNA"/>
</dbReference>
<organism evidence="1 2">
    <name type="scientific">Ficus carica</name>
    <name type="common">Common fig</name>
    <dbReference type="NCBI Taxonomy" id="3494"/>
    <lineage>
        <taxon>Eukaryota</taxon>
        <taxon>Viridiplantae</taxon>
        <taxon>Streptophyta</taxon>
        <taxon>Embryophyta</taxon>
        <taxon>Tracheophyta</taxon>
        <taxon>Spermatophyta</taxon>
        <taxon>Magnoliopsida</taxon>
        <taxon>eudicotyledons</taxon>
        <taxon>Gunneridae</taxon>
        <taxon>Pentapetalae</taxon>
        <taxon>rosids</taxon>
        <taxon>fabids</taxon>
        <taxon>Rosales</taxon>
        <taxon>Moraceae</taxon>
        <taxon>Ficeae</taxon>
        <taxon>Ficus</taxon>
    </lineage>
</organism>
<dbReference type="InterPro" id="IPR011659">
    <property type="entry name" value="WD40"/>
</dbReference>
<dbReference type="PANTHER" id="PTHR32161:SF21">
    <property type="entry name" value="OS03G0314500 PROTEIN"/>
    <property type="match status" value="1"/>
</dbReference>
<dbReference type="Proteomes" id="UP001187192">
    <property type="component" value="Unassembled WGS sequence"/>
</dbReference>
<evidence type="ECO:0000313" key="1">
    <source>
        <dbReference type="EMBL" id="GMN45921.1"/>
    </source>
</evidence>
<dbReference type="SUPFAM" id="SSF82171">
    <property type="entry name" value="DPP6 N-terminal domain-like"/>
    <property type="match status" value="1"/>
</dbReference>
<dbReference type="PANTHER" id="PTHR32161">
    <property type="entry name" value="DPP6 N-TERMINAL DOMAIN-LIKE PROTEIN"/>
    <property type="match status" value="1"/>
</dbReference>
<dbReference type="AlphaFoldDB" id="A0AA88AS52"/>
<keyword evidence="2" id="KW-1185">Reference proteome</keyword>
<sequence>MAEKRGSIAFFATYRPPVPLDIYSCPLEPPPTSKKDELHMTDGDSYNYNARVIPPAALKKILKRPKLASEGVYKDADVDSGGLSGTIFVSERGDIQLEMLHIALRFNDNAVVPKVRVYSLGDVFGTTAFSGIRLEDSGCIAGDYLVYVSTKDPAPDRRQADLSPSVSPSGKMIAVASFQRKDGGWDGEIEDLKTNIFVMNVEKPFNRKLVVKNGGWPTWGSDNVIFFHRKVDKLWGVFRANISNRSLTSDTPRVTPNNIDARTPAAISDTIVAGATIRKESKFGEDREEQQYRHIEIFEFSTDGRQVEPVKLTQKIRAKADHYNPFVIDGIGGSKRIGYHRSKSDTLKKGDDIPRQFHKLGSPHPDVGLFRVSGVFPTFSKDGSKLAFVDNEFKALWVADSKGLRVVYSTKVDNFFSPVWNQNPEKDTLYVCVGPSFNAKQKLDICAIKNVSSGRQQRQTLTSNANNAFPSTNPDGTKLVFRSTRDGGDKKHKNLYIMENAKIGEYGGEIRRLTNGDWTDTHCQWSPRGDWIVFSSTRDKPQGAPELDNGLDPGYFAVFLVKWNDPSVIVRVVGSGDDLAGHVNHPFFSPDGKSIVVTADLAAVSVDPVSLPLFEHSVRPYGDIFTVDIDPDDIKKNENVKKFNRITHSRFEYSTASWTMFSTQDPNAAWNLQLSKGEGYTPTCPYAQPDGGESWHMTGHLCIPKRCC</sequence>
<evidence type="ECO:0000313" key="2">
    <source>
        <dbReference type="Proteomes" id="UP001187192"/>
    </source>
</evidence>